<dbReference type="Gene3D" id="2.60.98.40">
    <property type="match status" value="1"/>
</dbReference>
<dbReference type="AlphaFoldDB" id="W9DTI0"/>
<feature type="domain" description="S-layer family duplication" evidence="1">
    <location>
        <begin position="214"/>
        <end position="444"/>
    </location>
</feature>
<accession>W9DTI0</accession>
<dbReference type="NCBIfam" id="TIGR01567">
    <property type="entry name" value="S_layer_rel_Mac"/>
    <property type="match status" value="1"/>
</dbReference>
<dbReference type="Gene3D" id="2.60.40.4190">
    <property type="match status" value="1"/>
</dbReference>
<comment type="caution">
    <text evidence="2">The sequence shown here is derived from an EMBL/GenBank/DDBJ whole genome shotgun (WGS) entry which is preliminary data.</text>
</comment>
<dbReference type="Pfam" id="PF07752">
    <property type="entry name" value="S-layer"/>
    <property type="match status" value="1"/>
</dbReference>
<reference evidence="2 3" key="1">
    <citation type="submission" date="2013-08" db="EMBL/GenBank/DDBJ databases">
        <authorList>
            <consortium name="DOE Joint Genome Institute"/>
            <person name="Eisen J."/>
            <person name="Huntemann M."/>
            <person name="Han J."/>
            <person name="Chen A."/>
            <person name="Kyrpides N."/>
            <person name="Mavromatis K."/>
            <person name="Markowitz V."/>
            <person name="Palaniappan K."/>
            <person name="Ivanova N."/>
            <person name="Schaumberg A."/>
            <person name="Pati A."/>
            <person name="Liolios K."/>
            <person name="Nordberg H.P."/>
            <person name="Cantor M.N."/>
            <person name="Hua S.X."/>
            <person name="Woyke T."/>
        </authorList>
    </citation>
    <scope>NUCLEOTIDE SEQUENCE [LARGE SCALE GENOMIC DNA]</scope>
    <source>
        <strain evidence="2 3">DSM 2278</strain>
    </source>
</reference>
<proteinExistence type="predicted"/>
<dbReference type="Gene3D" id="3.40.50.450">
    <property type="match status" value="1"/>
</dbReference>
<gene>
    <name evidence="2" type="ORF">MettiDRAFT_2434</name>
</gene>
<protein>
    <submittedName>
        <fullName evidence="2">S-layer-related duplication domain</fullName>
    </submittedName>
</protein>
<dbReference type="InterPro" id="IPR006457">
    <property type="entry name" value="S_layer-rel_Mac"/>
</dbReference>
<evidence type="ECO:0000313" key="2">
    <source>
        <dbReference type="EMBL" id="ETA68945.1"/>
    </source>
</evidence>
<keyword evidence="3" id="KW-1185">Reference proteome</keyword>
<evidence type="ECO:0000313" key="3">
    <source>
        <dbReference type="Proteomes" id="UP000019483"/>
    </source>
</evidence>
<dbReference type="STRING" id="1090322.MettiDRAFT_2434"/>
<name>W9DTI0_METTI</name>
<sequence>MISAESLRSKYDDLIKEAILRAKPDLDVTRADDVDIPGVITNDILKRLMTSDYVVADITFPNPNVFYELGLRHACKIGTILIKEKSDVPLPFDIAHSRYIEYDNTGTGLKKLSQRLKKQFEWFENNKNIPDNQFIELANQNNISNFKEIHKSVSKQKTLSFLKKNKTNNSLAERVRSTNKPAVGAVYEGDITYTGADLHNIIGLDDGKFIEINATNFAGFISQEKLKIYGGSFVDNRYIKRDGLIYETQIQQIDFKYGAWEDTYNVMELFGDVYVSLKDNTPNKLTNLIIDSDDKYTLRIGSTLELGGGYELTAKQIDVVGNKVWMEFSKDGEFIEDKVILVDEKTDGTWIHNVNIADESNVEVFRVNVTNVFQGQIDSLVVVEGIWLIDYENIIELEIGDKFDVLIVDRIADSSMIMVNEDPILLRKNSIQEIAEGMKLKVADSDNLEFKVIREYA</sequence>
<evidence type="ECO:0000259" key="1">
    <source>
        <dbReference type="Pfam" id="PF07752"/>
    </source>
</evidence>
<dbReference type="EMBL" id="AZAJ01000001">
    <property type="protein sequence ID" value="ETA68945.1"/>
    <property type="molecule type" value="Genomic_DNA"/>
</dbReference>
<organism evidence="2 3">
    <name type="scientific">Methanolobus tindarius DSM 2278</name>
    <dbReference type="NCBI Taxonomy" id="1090322"/>
    <lineage>
        <taxon>Archaea</taxon>
        <taxon>Methanobacteriati</taxon>
        <taxon>Methanobacteriota</taxon>
        <taxon>Stenosarchaea group</taxon>
        <taxon>Methanomicrobia</taxon>
        <taxon>Methanosarcinales</taxon>
        <taxon>Methanosarcinaceae</taxon>
        <taxon>Methanolobus</taxon>
    </lineage>
</organism>
<dbReference type="Proteomes" id="UP000019483">
    <property type="component" value="Unassembled WGS sequence"/>
</dbReference>